<dbReference type="CDD" id="cd23024">
    <property type="entry name" value="zf-HIT_ZNHIT2-3"/>
    <property type="match status" value="1"/>
</dbReference>
<dbReference type="AlphaFoldDB" id="A0AAV9X6F4"/>
<dbReference type="EMBL" id="JAVHJO010000010">
    <property type="protein sequence ID" value="KAK6535416.1"/>
    <property type="molecule type" value="Genomic_DNA"/>
</dbReference>
<keyword evidence="1" id="KW-0479">Metal-binding</keyword>
<feature type="compositionally biased region" description="Low complexity" evidence="2">
    <location>
        <begin position="53"/>
        <end position="62"/>
    </location>
</feature>
<dbReference type="InterPro" id="IPR013087">
    <property type="entry name" value="Znf_C2H2_type"/>
</dbReference>
<evidence type="ECO:0000259" key="4">
    <source>
        <dbReference type="PROSITE" id="PS51083"/>
    </source>
</evidence>
<gene>
    <name evidence="5" type="ORF">TWF694_001876</name>
</gene>
<protein>
    <recommendedName>
        <fullName evidence="7">HIT-type domain-containing protein</fullName>
    </recommendedName>
</protein>
<evidence type="ECO:0000256" key="2">
    <source>
        <dbReference type="SAM" id="MobiDB-lite"/>
    </source>
</evidence>
<evidence type="ECO:0000256" key="1">
    <source>
        <dbReference type="PROSITE-ProRule" id="PRU00453"/>
    </source>
</evidence>
<dbReference type="InterPro" id="IPR007529">
    <property type="entry name" value="Znf_HIT"/>
</dbReference>
<keyword evidence="6" id="KW-1185">Reference proteome</keyword>
<dbReference type="SUPFAM" id="SSF144232">
    <property type="entry name" value="HIT/MYND zinc finger-like"/>
    <property type="match status" value="1"/>
</dbReference>
<keyword evidence="1" id="KW-0863">Zinc-finger</keyword>
<dbReference type="PROSITE" id="PS00028">
    <property type="entry name" value="ZINC_FINGER_C2H2_1"/>
    <property type="match status" value="1"/>
</dbReference>
<keyword evidence="1" id="KW-0862">Zinc</keyword>
<dbReference type="Proteomes" id="UP001365542">
    <property type="component" value="Unassembled WGS sequence"/>
</dbReference>
<comment type="caution">
    <text evidence="5">The sequence shown here is derived from an EMBL/GenBank/DDBJ whole genome shotgun (WGS) entry which is preliminary data.</text>
</comment>
<reference evidence="5 6" key="1">
    <citation type="submission" date="2019-10" db="EMBL/GenBank/DDBJ databases">
        <authorList>
            <person name="Palmer J.M."/>
        </authorList>
    </citation>
    <scope>NUCLEOTIDE SEQUENCE [LARGE SCALE GENOMIC DNA]</scope>
    <source>
        <strain evidence="5 6">TWF694</strain>
    </source>
</reference>
<proteinExistence type="predicted"/>
<dbReference type="Gene3D" id="3.30.60.190">
    <property type="match status" value="1"/>
</dbReference>
<evidence type="ECO:0000259" key="3">
    <source>
        <dbReference type="PROSITE" id="PS50157"/>
    </source>
</evidence>
<evidence type="ECO:0000313" key="6">
    <source>
        <dbReference type="Proteomes" id="UP001365542"/>
    </source>
</evidence>
<dbReference type="PROSITE" id="PS50157">
    <property type="entry name" value="ZINC_FINGER_C2H2_2"/>
    <property type="match status" value="1"/>
</dbReference>
<sequence length="207" mass="22818">MAPSLGICKFCEKEQAKYKCPNCSAPYCSLACYKPHKTKHDEEKEAQGPSAGEVSSSTVPEKSSSDIPADTSMEAPSSTTSAPQPAPDSKKTDFEALTNAGPLVHAMQNNANLKNRLLEIYNCTQKAAFEAENARLVAQNAQFNNRRGQRGRGGRRNFQRQPLDWTVERGMNRGLRKIQAMRKGGKDENVDIEEWSRAVLSILEGEA</sequence>
<dbReference type="Pfam" id="PF04438">
    <property type="entry name" value="zf-HIT"/>
    <property type="match status" value="1"/>
</dbReference>
<evidence type="ECO:0000313" key="5">
    <source>
        <dbReference type="EMBL" id="KAK6535416.1"/>
    </source>
</evidence>
<evidence type="ECO:0008006" key="7">
    <source>
        <dbReference type="Google" id="ProtNLM"/>
    </source>
</evidence>
<feature type="region of interest" description="Disordered" evidence="2">
    <location>
        <begin position="39"/>
        <end position="93"/>
    </location>
</feature>
<organism evidence="5 6">
    <name type="scientific">Orbilia ellipsospora</name>
    <dbReference type="NCBI Taxonomy" id="2528407"/>
    <lineage>
        <taxon>Eukaryota</taxon>
        <taxon>Fungi</taxon>
        <taxon>Dikarya</taxon>
        <taxon>Ascomycota</taxon>
        <taxon>Pezizomycotina</taxon>
        <taxon>Orbiliomycetes</taxon>
        <taxon>Orbiliales</taxon>
        <taxon>Orbiliaceae</taxon>
        <taxon>Orbilia</taxon>
    </lineage>
</organism>
<feature type="domain" description="C2H2-type" evidence="3">
    <location>
        <begin position="18"/>
        <end position="45"/>
    </location>
</feature>
<dbReference type="PROSITE" id="PS51083">
    <property type="entry name" value="ZF_HIT"/>
    <property type="match status" value="1"/>
</dbReference>
<dbReference type="GO" id="GO:0008270">
    <property type="term" value="F:zinc ion binding"/>
    <property type="evidence" value="ECO:0007669"/>
    <property type="project" value="UniProtKB-UniRule"/>
</dbReference>
<accession>A0AAV9X6F4</accession>
<feature type="domain" description="HIT-type" evidence="4">
    <location>
        <begin position="8"/>
        <end position="46"/>
    </location>
</feature>
<name>A0AAV9X6F4_9PEZI</name>